<dbReference type="EMBL" id="AJPR01000006">
    <property type="protein sequence ID" value="EIN15190.1"/>
    <property type="molecule type" value="Genomic_DNA"/>
</dbReference>
<keyword evidence="1" id="KW-0808">Transferase</keyword>
<dbReference type="GO" id="GO:0003676">
    <property type="term" value="F:nucleic acid binding"/>
    <property type="evidence" value="ECO:0007669"/>
    <property type="project" value="InterPro"/>
</dbReference>
<dbReference type="InterPro" id="IPR002052">
    <property type="entry name" value="DNA_methylase_N6_adenine_CS"/>
</dbReference>
<evidence type="ECO:0000313" key="2">
    <source>
        <dbReference type="Proteomes" id="UP000003181"/>
    </source>
</evidence>
<organism evidence="1 2">
    <name type="scientific">Mycoplasmopsis agalactiae 14628</name>
    <dbReference type="NCBI Taxonomy" id="1110504"/>
    <lineage>
        <taxon>Bacteria</taxon>
        <taxon>Bacillati</taxon>
        <taxon>Mycoplasmatota</taxon>
        <taxon>Mycoplasmoidales</taxon>
        <taxon>Metamycoplasmataceae</taxon>
        <taxon>Mycoplasmopsis</taxon>
    </lineage>
</organism>
<protein>
    <submittedName>
        <fullName evidence="1">N6-adenine DNA methyltransferase</fullName>
    </submittedName>
</protein>
<dbReference type="InterPro" id="IPR025247">
    <property type="entry name" value="EcoRI-like_methylase"/>
</dbReference>
<dbReference type="OrthoDB" id="9774673at2"/>
<dbReference type="PATRIC" id="fig|1110504.5.peg.300"/>
<dbReference type="GO" id="GO:0008168">
    <property type="term" value="F:methyltransferase activity"/>
    <property type="evidence" value="ECO:0007669"/>
    <property type="project" value="UniProtKB-KW"/>
</dbReference>
<dbReference type="AlphaFoldDB" id="I5D681"/>
<evidence type="ECO:0000313" key="1">
    <source>
        <dbReference type="EMBL" id="EIN15190.1"/>
    </source>
</evidence>
<proteinExistence type="predicted"/>
<comment type="caution">
    <text evidence="1">The sequence shown here is derived from an EMBL/GenBank/DDBJ whole genome shotgun (WGS) entry which is preliminary data.</text>
</comment>
<dbReference type="PROSITE" id="PS00092">
    <property type="entry name" value="N6_MTASE"/>
    <property type="match status" value="1"/>
</dbReference>
<dbReference type="Pfam" id="PF13651">
    <property type="entry name" value="EcoRI_methylase"/>
    <property type="match status" value="1"/>
</dbReference>
<sequence>MQKTKANSTKLNRAKKQANDEYYTGYDFVDKEISRFKKHLENKIIYLNCDDPTISNFYKFFKDKFKELKLKHLICTGLNLITNLTFHYEFDGEVESKYTPENYSGKYDDPYSIELLKKADIVITNPPFSMFRHYYDFLKKYEKKFLIIGLNLAAQYENVFDDIKNSRTRVIAASNTDFAIPKAIENKVYKYLNGQLYATVNVDWYTNLGDYDGNPFLNLWLTYTPSLYSKYDTHDAIECKHLSSIPKDYQGLMGVPITFMYKWNPKQFTLIDVIRPKLNGHSLFTRLLIKHRNG</sequence>
<dbReference type="GO" id="GO:0032259">
    <property type="term" value="P:methylation"/>
    <property type="evidence" value="ECO:0007669"/>
    <property type="project" value="UniProtKB-KW"/>
</dbReference>
<keyword evidence="1" id="KW-0489">Methyltransferase</keyword>
<accession>I5D681</accession>
<reference evidence="1 2" key="1">
    <citation type="journal article" date="2012" name="Appl. Environ. Microbiol.">
        <title>Emergence of Atypical Mycoplasma agalactiae Strains Harboring a New Prophage and Associated with an Alpine Wild Ungulate Mortality Episode.</title>
        <authorList>
            <person name="Tardy F."/>
            <person name="Baranowski E."/>
            <person name="Nouvel L.X."/>
            <person name="Mick V."/>
            <person name="Manso-Silvan L."/>
            <person name="Thiaucourt F."/>
            <person name="Thebault P."/>
            <person name="Breton M."/>
            <person name="Sirand-Pugnet P."/>
            <person name="Blanchard A."/>
            <person name="Garnier A."/>
            <person name="Gibert P."/>
            <person name="Game Y."/>
            <person name="Poumarat F."/>
            <person name="Citti C."/>
        </authorList>
    </citation>
    <scope>NUCLEOTIDE SEQUENCE [LARGE SCALE GENOMIC DNA]</scope>
    <source>
        <strain evidence="1 2">14628</strain>
    </source>
</reference>
<name>I5D681_MYCAA</name>
<dbReference type="Proteomes" id="UP000003181">
    <property type="component" value="Unassembled WGS sequence"/>
</dbReference>
<gene>
    <name evidence="1" type="ORF">MAGb_2990</name>
</gene>
<dbReference type="RefSeq" id="WP_004024056.1">
    <property type="nucleotide sequence ID" value="NZ_AJPR01000006.1"/>
</dbReference>
<dbReference type="STRING" id="1110504.MAGb_2990"/>